<protein>
    <submittedName>
        <fullName evidence="2">Uncharacterized protein</fullName>
    </submittedName>
</protein>
<evidence type="ECO:0000256" key="1">
    <source>
        <dbReference type="SAM" id="MobiDB-lite"/>
    </source>
</evidence>
<dbReference type="PANTHER" id="PTHR33592">
    <property type="entry name" value="TRANSMEMBRANE PROTEIN"/>
    <property type="match status" value="1"/>
</dbReference>
<dbReference type="EMBL" id="KI630827">
    <property type="protein sequence ID" value="EYU32526.1"/>
    <property type="molecule type" value="Genomic_DNA"/>
</dbReference>
<keyword evidence="3" id="KW-1185">Reference proteome</keyword>
<feature type="region of interest" description="Disordered" evidence="1">
    <location>
        <begin position="57"/>
        <end position="80"/>
    </location>
</feature>
<evidence type="ECO:0000313" key="2">
    <source>
        <dbReference type="EMBL" id="EYU32526.1"/>
    </source>
</evidence>
<gene>
    <name evidence="2" type="ORF">MIMGU_mgv1a024036mg</name>
</gene>
<proteinExistence type="predicted"/>
<name>A0A022QXB6_ERYGU</name>
<dbReference type="PANTHER" id="PTHR33592:SF10">
    <property type="entry name" value="TRANSMEMBRANE PROTEIN"/>
    <property type="match status" value="1"/>
</dbReference>
<organism evidence="2 3">
    <name type="scientific">Erythranthe guttata</name>
    <name type="common">Yellow monkey flower</name>
    <name type="synonym">Mimulus guttatus</name>
    <dbReference type="NCBI Taxonomy" id="4155"/>
    <lineage>
        <taxon>Eukaryota</taxon>
        <taxon>Viridiplantae</taxon>
        <taxon>Streptophyta</taxon>
        <taxon>Embryophyta</taxon>
        <taxon>Tracheophyta</taxon>
        <taxon>Spermatophyta</taxon>
        <taxon>Magnoliopsida</taxon>
        <taxon>eudicotyledons</taxon>
        <taxon>Gunneridae</taxon>
        <taxon>Pentapetalae</taxon>
        <taxon>asterids</taxon>
        <taxon>lamiids</taxon>
        <taxon>Lamiales</taxon>
        <taxon>Phrymaceae</taxon>
        <taxon>Erythranthe</taxon>
    </lineage>
</organism>
<dbReference type="Proteomes" id="UP000030748">
    <property type="component" value="Unassembled WGS sequence"/>
</dbReference>
<dbReference type="AlphaFoldDB" id="A0A022QXB6"/>
<reference evidence="2 3" key="1">
    <citation type="journal article" date="2013" name="Proc. Natl. Acad. Sci. U.S.A.">
        <title>Fine-scale variation in meiotic recombination in Mimulus inferred from population shotgun sequencing.</title>
        <authorList>
            <person name="Hellsten U."/>
            <person name="Wright K.M."/>
            <person name="Jenkins J."/>
            <person name="Shu S."/>
            <person name="Yuan Y."/>
            <person name="Wessler S.R."/>
            <person name="Schmutz J."/>
            <person name="Willis J.H."/>
            <person name="Rokhsar D.S."/>
        </authorList>
    </citation>
    <scope>NUCLEOTIDE SEQUENCE [LARGE SCALE GENOMIC DNA]</scope>
    <source>
        <strain evidence="3">cv. DUN x IM62</strain>
    </source>
</reference>
<feature type="non-terminal residue" evidence="2">
    <location>
        <position position="1"/>
    </location>
</feature>
<evidence type="ECO:0000313" key="3">
    <source>
        <dbReference type="Proteomes" id="UP000030748"/>
    </source>
</evidence>
<sequence>GGRTPSTEKWVRTKQVDLLGSSLPRAPVPPSSGTSCTHIPGQGGGACTLNEKHFAGGGGAAARAPPASPATDMAVSLASA</sequence>
<accession>A0A022QXB6</accession>